<dbReference type="Proteomes" id="UP000240357">
    <property type="component" value="Unassembled WGS sequence"/>
</dbReference>
<dbReference type="RefSeq" id="WP_106929416.1">
    <property type="nucleotide sequence ID" value="NZ_PYFT01000001.1"/>
</dbReference>
<dbReference type="AlphaFoldDB" id="A0A2T2YEZ6"/>
<gene>
    <name evidence="1" type="ORF">AHMF7605_11445</name>
</gene>
<proteinExistence type="predicted"/>
<name>A0A2T2YEZ6_9BACT</name>
<keyword evidence="2" id="KW-1185">Reference proteome</keyword>
<accession>A0A2T2YEZ6</accession>
<organism evidence="1 2">
    <name type="scientific">Adhaeribacter arboris</name>
    <dbReference type="NCBI Taxonomy" id="2072846"/>
    <lineage>
        <taxon>Bacteria</taxon>
        <taxon>Pseudomonadati</taxon>
        <taxon>Bacteroidota</taxon>
        <taxon>Cytophagia</taxon>
        <taxon>Cytophagales</taxon>
        <taxon>Hymenobacteraceae</taxon>
        <taxon>Adhaeribacter</taxon>
    </lineage>
</organism>
<dbReference type="EMBL" id="PYFT01000001">
    <property type="protein sequence ID" value="PSR54091.1"/>
    <property type="molecule type" value="Genomic_DNA"/>
</dbReference>
<evidence type="ECO:0000313" key="2">
    <source>
        <dbReference type="Proteomes" id="UP000240357"/>
    </source>
</evidence>
<sequence length="123" mass="14137">MSIEELRKGYFLCDGEIISLNVNLDYSSYDSSTTKVALRVRKRITRKLSEPCIVELTFIKVQDLRLFEDFKSGRDYSDIVLKELESGQIYLSLDPFGNSGEPHEEDNLVIISKGILVEEKKKE</sequence>
<protein>
    <submittedName>
        <fullName evidence="1">Uncharacterized protein</fullName>
    </submittedName>
</protein>
<reference evidence="1 2" key="1">
    <citation type="submission" date="2018-03" db="EMBL/GenBank/DDBJ databases">
        <title>Adhaeribacter sp. HMF7605 Genome sequencing and assembly.</title>
        <authorList>
            <person name="Kang H."/>
            <person name="Kang J."/>
            <person name="Cha I."/>
            <person name="Kim H."/>
            <person name="Joh K."/>
        </authorList>
    </citation>
    <scope>NUCLEOTIDE SEQUENCE [LARGE SCALE GENOMIC DNA]</scope>
    <source>
        <strain evidence="1 2">HMF7605</strain>
    </source>
</reference>
<comment type="caution">
    <text evidence="1">The sequence shown here is derived from an EMBL/GenBank/DDBJ whole genome shotgun (WGS) entry which is preliminary data.</text>
</comment>
<dbReference type="OrthoDB" id="883330at2"/>
<evidence type="ECO:0000313" key="1">
    <source>
        <dbReference type="EMBL" id="PSR54091.1"/>
    </source>
</evidence>